<organism evidence="2 3">
    <name type="scientific">Photobacterium aphoticum</name>
    <dbReference type="NCBI Taxonomy" id="754436"/>
    <lineage>
        <taxon>Bacteria</taxon>
        <taxon>Pseudomonadati</taxon>
        <taxon>Pseudomonadota</taxon>
        <taxon>Gammaproteobacteria</taxon>
        <taxon>Vibrionales</taxon>
        <taxon>Vibrionaceae</taxon>
        <taxon>Photobacterium</taxon>
    </lineage>
</organism>
<accession>A0A0J1JFG8</accession>
<feature type="transmembrane region" description="Helical" evidence="1">
    <location>
        <begin position="126"/>
        <end position="147"/>
    </location>
</feature>
<dbReference type="EMBL" id="LDOV01000022">
    <property type="protein sequence ID" value="KLV00457.1"/>
    <property type="molecule type" value="Genomic_DNA"/>
</dbReference>
<evidence type="ECO:0000313" key="3">
    <source>
        <dbReference type="Proteomes" id="UP000036426"/>
    </source>
</evidence>
<evidence type="ECO:0000256" key="1">
    <source>
        <dbReference type="SAM" id="Phobius"/>
    </source>
</evidence>
<protein>
    <submittedName>
        <fullName evidence="2">Uncharacterized protein</fullName>
    </submittedName>
</protein>
<dbReference type="AlphaFoldDB" id="A0A0J1JFG8"/>
<reference evidence="2 3" key="1">
    <citation type="submission" date="2015-05" db="EMBL/GenBank/DDBJ databases">
        <title>Photobacterium galathea sp. nov.</title>
        <authorList>
            <person name="Machado H."/>
            <person name="Gram L."/>
        </authorList>
    </citation>
    <scope>NUCLEOTIDE SEQUENCE [LARGE SCALE GENOMIC DNA]</scope>
    <source>
        <strain evidence="2 3">DSM 25995</strain>
    </source>
</reference>
<feature type="transmembrane region" description="Helical" evidence="1">
    <location>
        <begin position="159"/>
        <end position="192"/>
    </location>
</feature>
<gene>
    <name evidence="2" type="ORF">ABT58_12410</name>
</gene>
<comment type="caution">
    <text evidence="2">The sequence shown here is derived from an EMBL/GenBank/DDBJ whole genome shotgun (WGS) entry which is preliminary data.</text>
</comment>
<dbReference type="PATRIC" id="fig|754436.4.peg.2638"/>
<dbReference type="Proteomes" id="UP000036426">
    <property type="component" value="Unassembled WGS sequence"/>
</dbReference>
<proteinExistence type="predicted"/>
<evidence type="ECO:0000313" key="2">
    <source>
        <dbReference type="EMBL" id="KLV00457.1"/>
    </source>
</evidence>
<feature type="transmembrane region" description="Helical" evidence="1">
    <location>
        <begin position="92"/>
        <end position="114"/>
    </location>
</feature>
<keyword evidence="1" id="KW-1133">Transmembrane helix</keyword>
<keyword evidence="1" id="KW-0472">Membrane</keyword>
<keyword evidence="3" id="KW-1185">Reference proteome</keyword>
<keyword evidence="1" id="KW-0812">Transmembrane</keyword>
<name>A0A0J1JFG8_9GAMM</name>
<sequence>MKKYIILNRGSMKFAVDKSKENYQEEVERLRQQGFEIFDENVEAESEHDALNRYHSEIGETKPTPNKKRESVPFTLYNLLFFSTNSLSRLHYIGLSSLIGGTCGLILKILFNSIVGFYGNSQNTPILISMALIFFLSFWFSLAMSVARWRNIGHSGTAYIYTMIVLMIIGFMLLTAKGTFGVTILFSLYLMIAPPNFVKPSGYSSEGNDEYAFYA</sequence>